<keyword evidence="2" id="KW-1185">Reference proteome</keyword>
<accession>A0AAV4LT29</accession>
<gene>
    <name evidence="1" type="ORF">BcabD6B2_21800</name>
</gene>
<dbReference type="EMBL" id="BPLF01000002">
    <property type="protein sequence ID" value="GIX62745.1"/>
    <property type="molecule type" value="Genomic_DNA"/>
</dbReference>
<name>A0AAV4LT29_BABCB</name>
<dbReference type="AlphaFoldDB" id="A0AAV4LT29"/>
<comment type="caution">
    <text evidence="1">The sequence shown here is derived from an EMBL/GenBank/DDBJ whole genome shotgun (WGS) entry which is preliminary data.</text>
</comment>
<evidence type="ECO:0000313" key="2">
    <source>
        <dbReference type="Proteomes" id="UP001497744"/>
    </source>
</evidence>
<evidence type="ECO:0000313" key="1">
    <source>
        <dbReference type="EMBL" id="GIX62745.1"/>
    </source>
</evidence>
<dbReference type="GeneID" id="94194226"/>
<dbReference type="Proteomes" id="UP001497744">
    <property type="component" value="Unassembled WGS sequence"/>
</dbReference>
<reference evidence="1 2" key="1">
    <citation type="submission" date="2021-06" db="EMBL/GenBank/DDBJ databases">
        <title>Genome sequence of Babesia caballi.</title>
        <authorList>
            <person name="Yamagishi J."/>
            <person name="Kidaka T."/>
            <person name="Ochi A."/>
        </authorList>
    </citation>
    <scope>NUCLEOTIDE SEQUENCE [LARGE SCALE GENOMIC DNA]</scope>
    <source>
        <strain evidence="1">USDA-D6B2</strain>
    </source>
</reference>
<organism evidence="1 2">
    <name type="scientific">Babesia caballi</name>
    <dbReference type="NCBI Taxonomy" id="5871"/>
    <lineage>
        <taxon>Eukaryota</taxon>
        <taxon>Sar</taxon>
        <taxon>Alveolata</taxon>
        <taxon>Apicomplexa</taxon>
        <taxon>Aconoidasida</taxon>
        <taxon>Piroplasmida</taxon>
        <taxon>Babesiidae</taxon>
        <taxon>Babesia</taxon>
    </lineage>
</organism>
<dbReference type="RefSeq" id="XP_067714814.1">
    <property type="nucleotide sequence ID" value="XM_067858713.1"/>
</dbReference>
<protein>
    <submittedName>
        <fullName evidence="1">ABC transporter permease</fullName>
    </submittedName>
</protein>
<sequence>MVRPCHEKESRCCRGSVVTYENEYLGAFAPDEAVVARAVAHLVEGVDHHGDLPAAVPVNAEDKGVVQDLEQVLVAHAGHGEGVGDDADVATGEPPALGHDLVGQPAEEVDVAGALSAAELGVGVAERRERVYAVGGAGPDDAVAQKVEQRLVEHPLARKAVGEKVDRLLGPQGGVAGRNVAVKERLAHRREEPADVAGQAGGGVGQAGERRQVELVEVAADLRQEPAQKAVGVGLVGAPLGGAAAGVALDERGEGRDGGVGAEDLAALQHALDQRALQRVVAMGGLQKAPQHDAALAGE</sequence>
<proteinExistence type="predicted"/>